<feature type="region of interest" description="Disordered" evidence="3">
    <location>
        <begin position="49"/>
        <end position="78"/>
    </location>
</feature>
<dbReference type="Proteomes" id="UP000324585">
    <property type="component" value="Unassembled WGS sequence"/>
</dbReference>
<feature type="domain" description="CBS" evidence="4">
    <location>
        <begin position="84"/>
        <end position="145"/>
    </location>
</feature>
<sequence>MSRVTAALRALLPRCTAAAGRPTVLYREFVTLPAPAALSRLGQKFSRSVNTPTGYNKRREIEDEHARKSQFGPNQATAGDLVDIKKGGAGAEIRTCKPDDLVIEAVREMVKHNIGSLVVTQNEKPVGIVTERDYLEKVVVLGRKSDSTYVKDIMSTKSLVWVTPSATVGYCMDLMAEMSVTHIPVIEQNKLRGVISMGDVVKDLVKYFHEQQKVMSDFIAGSTY</sequence>
<dbReference type="PROSITE" id="PS51371">
    <property type="entry name" value="CBS"/>
    <property type="match status" value="2"/>
</dbReference>
<proteinExistence type="predicted"/>
<feature type="compositionally biased region" description="Basic and acidic residues" evidence="3">
    <location>
        <begin position="57"/>
        <end position="67"/>
    </location>
</feature>
<evidence type="ECO:0000259" key="4">
    <source>
        <dbReference type="PROSITE" id="PS51371"/>
    </source>
</evidence>
<dbReference type="InterPro" id="IPR046342">
    <property type="entry name" value="CBS_dom_sf"/>
</dbReference>
<evidence type="ECO:0000313" key="5">
    <source>
        <dbReference type="EMBL" id="KAA8497525.1"/>
    </source>
</evidence>
<gene>
    <name evidence="5" type="ORF">FVE85_5110</name>
</gene>
<evidence type="ECO:0000256" key="2">
    <source>
        <dbReference type="PROSITE-ProRule" id="PRU00703"/>
    </source>
</evidence>
<dbReference type="OrthoDB" id="418595at2759"/>
<dbReference type="Gene3D" id="3.10.580.10">
    <property type="entry name" value="CBS-domain"/>
    <property type="match status" value="1"/>
</dbReference>
<dbReference type="SMART" id="SM00116">
    <property type="entry name" value="CBS"/>
    <property type="match status" value="2"/>
</dbReference>
<dbReference type="InterPro" id="IPR044725">
    <property type="entry name" value="CBSX3_CBS_dom"/>
</dbReference>
<dbReference type="Pfam" id="PF00571">
    <property type="entry name" value="CBS"/>
    <property type="match status" value="2"/>
</dbReference>
<accession>A0A5J4Z2J7</accession>
<dbReference type="PANTHER" id="PTHR43080:SF2">
    <property type="entry name" value="CBS DOMAIN-CONTAINING PROTEIN"/>
    <property type="match status" value="1"/>
</dbReference>
<dbReference type="InterPro" id="IPR051257">
    <property type="entry name" value="Diverse_CBS-Domain"/>
</dbReference>
<comment type="caution">
    <text evidence="5">The sequence shown here is derived from an EMBL/GenBank/DDBJ whole genome shotgun (WGS) entry which is preliminary data.</text>
</comment>
<dbReference type="PANTHER" id="PTHR43080">
    <property type="entry name" value="CBS DOMAIN-CONTAINING PROTEIN CBSX3, MITOCHONDRIAL"/>
    <property type="match status" value="1"/>
</dbReference>
<evidence type="ECO:0000256" key="3">
    <source>
        <dbReference type="SAM" id="MobiDB-lite"/>
    </source>
</evidence>
<feature type="domain" description="CBS" evidence="4">
    <location>
        <begin position="154"/>
        <end position="211"/>
    </location>
</feature>
<protein>
    <submittedName>
        <fullName evidence="5">CBS domain-containing protein CBSX3, mitochondrial</fullName>
    </submittedName>
</protein>
<dbReference type="InterPro" id="IPR000644">
    <property type="entry name" value="CBS_dom"/>
</dbReference>
<evidence type="ECO:0000313" key="6">
    <source>
        <dbReference type="Proteomes" id="UP000324585"/>
    </source>
</evidence>
<evidence type="ECO:0000256" key="1">
    <source>
        <dbReference type="ARBA" id="ARBA00023122"/>
    </source>
</evidence>
<keyword evidence="6" id="KW-1185">Reference proteome</keyword>
<reference evidence="6" key="1">
    <citation type="journal article" date="2019" name="Nat. Commun.">
        <title>Expansion of phycobilisome linker gene families in mesophilic red algae.</title>
        <authorList>
            <person name="Lee J."/>
            <person name="Kim D."/>
            <person name="Bhattacharya D."/>
            <person name="Yoon H.S."/>
        </authorList>
    </citation>
    <scope>NUCLEOTIDE SEQUENCE [LARGE SCALE GENOMIC DNA]</scope>
    <source>
        <strain evidence="6">CCMP 1328</strain>
    </source>
</reference>
<organism evidence="5 6">
    <name type="scientific">Porphyridium purpureum</name>
    <name type="common">Red alga</name>
    <name type="synonym">Porphyridium cruentum</name>
    <dbReference type="NCBI Taxonomy" id="35688"/>
    <lineage>
        <taxon>Eukaryota</taxon>
        <taxon>Rhodophyta</taxon>
        <taxon>Bangiophyceae</taxon>
        <taxon>Porphyridiales</taxon>
        <taxon>Porphyridiaceae</taxon>
        <taxon>Porphyridium</taxon>
    </lineage>
</organism>
<dbReference type="EMBL" id="VRMN01000001">
    <property type="protein sequence ID" value="KAA8497525.1"/>
    <property type="molecule type" value="Genomic_DNA"/>
</dbReference>
<keyword evidence="1 2" id="KW-0129">CBS domain</keyword>
<dbReference type="CDD" id="cd04623">
    <property type="entry name" value="CBS_pair_bac_euk"/>
    <property type="match status" value="1"/>
</dbReference>
<dbReference type="AlphaFoldDB" id="A0A5J4Z2J7"/>
<name>A0A5J4Z2J7_PORPP</name>
<dbReference type="SUPFAM" id="SSF54631">
    <property type="entry name" value="CBS-domain pair"/>
    <property type="match status" value="1"/>
</dbReference>